<keyword evidence="5" id="KW-0732">Signal</keyword>
<keyword evidence="4" id="KW-0443">Lipid metabolism</keyword>
<feature type="signal peptide" evidence="5">
    <location>
        <begin position="1"/>
        <end position="15"/>
    </location>
</feature>
<dbReference type="PANTHER" id="PTHR10272:SF14">
    <property type="entry name" value="PAF ACETYLHYDROLASE FAMILY PROTEIN"/>
    <property type="match status" value="1"/>
</dbReference>
<evidence type="ECO:0000256" key="1">
    <source>
        <dbReference type="ARBA" id="ARBA00013201"/>
    </source>
</evidence>
<dbReference type="Proteomes" id="UP000076552">
    <property type="component" value="Unassembled WGS sequence"/>
</dbReference>
<accession>A0A166SW99</accession>
<sequence>MRLPVLVFITSSAMAAIIPGPSGPYSVALKTHTFVDEKRWDPFAPADRPEKRRLLVSVFVPIKKDAECTVETVPYIPPLTATVVGQMTKRLGLPDTVFQGLEIEFCSAGTTCTSTTAYPLVVFSHGRAAVRSAYSVLARSFASYGYIVVAPDHTYDAAVIEFPDGGVAYVQDPTNSDENYVNLLVKTRQEDMTFVIDQFTNSSVTDPLLAGTHAAIDSDRIVAVGHSFGGATAVATAYADDRVLGCLNYDGHILGDVATKGTKKPVVLVGTPTTDEYTPSWAVAWPNLRGPSLRLSVEGTTHLAYFDAPLLPTVQKLPVEFEAARNATLGTIDGNRLGEIMTALLRKTLDFVLEGEDDGLCNVEALGPEINKQEEKGFACA</sequence>
<dbReference type="PANTHER" id="PTHR10272">
    <property type="entry name" value="PLATELET-ACTIVATING FACTOR ACETYLHYDROLASE"/>
    <property type="match status" value="1"/>
</dbReference>
<dbReference type="STRING" id="708197.A0A166SW99"/>
<evidence type="ECO:0000256" key="4">
    <source>
        <dbReference type="ARBA" id="ARBA00023098"/>
    </source>
</evidence>
<dbReference type="SUPFAM" id="SSF53474">
    <property type="entry name" value="alpha/beta-Hydrolases"/>
    <property type="match status" value="1"/>
</dbReference>
<evidence type="ECO:0000256" key="3">
    <source>
        <dbReference type="ARBA" id="ARBA00022963"/>
    </source>
</evidence>
<protein>
    <recommendedName>
        <fullName evidence="1">1-alkyl-2-acetylglycerophosphocholine esterase</fullName>
        <ecNumber evidence="1">3.1.1.47</ecNumber>
    </recommendedName>
</protein>
<reference evidence="6 7" key="1">
    <citation type="submission" date="2015-06" db="EMBL/GenBank/DDBJ databases">
        <title>Survival trade-offs in plant roots during colonization by closely related pathogenic and mutualistic fungi.</title>
        <authorList>
            <person name="Hacquard S."/>
            <person name="Kracher B."/>
            <person name="Hiruma K."/>
            <person name="Weinman A."/>
            <person name="Muench P."/>
            <person name="Garrido Oter R."/>
            <person name="Ver Loren van Themaat E."/>
            <person name="Dallerey J.-F."/>
            <person name="Damm U."/>
            <person name="Henrissat B."/>
            <person name="Lespinet O."/>
            <person name="Thon M."/>
            <person name="Kemen E."/>
            <person name="McHardy A.C."/>
            <person name="Schulze-Lefert P."/>
            <person name="O'Connell R.J."/>
        </authorList>
    </citation>
    <scope>NUCLEOTIDE SEQUENCE [LARGE SCALE GENOMIC DNA]</scope>
    <source>
        <strain evidence="6 7">0861</strain>
    </source>
</reference>
<dbReference type="GO" id="GO:0003847">
    <property type="term" value="F:1-alkyl-2-acetylglycerophosphocholine esterase activity"/>
    <property type="evidence" value="ECO:0007669"/>
    <property type="project" value="UniProtKB-EC"/>
</dbReference>
<keyword evidence="7" id="KW-1185">Reference proteome</keyword>
<keyword evidence="2 6" id="KW-0378">Hydrolase</keyword>
<feature type="chain" id="PRO_5012700998" description="1-alkyl-2-acetylglycerophosphocholine esterase" evidence="5">
    <location>
        <begin position="16"/>
        <end position="381"/>
    </location>
</feature>
<dbReference type="EC" id="3.1.1.47" evidence="1"/>
<keyword evidence="3" id="KW-0442">Lipid degradation</keyword>
<dbReference type="GO" id="GO:0016042">
    <property type="term" value="P:lipid catabolic process"/>
    <property type="evidence" value="ECO:0007669"/>
    <property type="project" value="UniProtKB-KW"/>
</dbReference>
<organism evidence="6 7">
    <name type="scientific">Colletotrichum tofieldiae</name>
    <dbReference type="NCBI Taxonomy" id="708197"/>
    <lineage>
        <taxon>Eukaryota</taxon>
        <taxon>Fungi</taxon>
        <taxon>Dikarya</taxon>
        <taxon>Ascomycota</taxon>
        <taxon>Pezizomycotina</taxon>
        <taxon>Sordariomycetes</taxon>
        <taxon>Hypocreomycetidae</taxon>
        <taxon>Glomerellales</taxon>
        <taxon>Glomerellaceae</taxon>
        <taxon>Colletotrichum</taxon>
        <taxon>Colletotrichum spaethianum species complex</taxon>
    </lineage>
</organism>
<dbReference type="AlphaFoldDB" id="A0A166SW99"/>
<dbReference type="EMBL" id="LFIV01000075">
    <property type="protein sequence ID" value="KZL71290.1"/>
    <property type="molecule type" value="Genomic_DNA"/>
</dbReference>
<dbReference type="InterPro" id="IPR029058">
    <property type="entry name" value="AB_hydrolase_fold"/>
</dbReference>
<dbReference type="Pfam" id="PF03403">
    <property type="entry name" value="PAF-AH_p_II"/>
    <property type="match status" value="2"/>
</dbReference>
<dbReference type="Gene3D" id="3.40.50.1820">
    <property type="entry name" value="alpha/beta hydrolase"/>
    <property type="match status" value="1"/>
</dbReference>
<evidence type="ECO:0000313" key="7">
    <source>
        <dbReference type="Proteomes" id="UP000076552"/>
    </source>
</evidence>
<comment type="caution">
    <text evidence="6">The sequence shown here is derived from an EMBL/GenBank/DDBJ whole genome shotgun (WGS) entry which is preliminary data.</text>
</comment>
<proteinExistence type="predicted"/>
<evidence type="ECO:0000256" key="2">
    <source>
        <dbReference type="ARBA" id="ARBA00022801"/>
    </source>
</evidence>
<evidence type="ECO:0000256" key="5">
    <source>
        <dbReference type="SAM" id="SignalP"/>
    </source>
</evidence>
<gene>
    <name evidence="6" type="ORF">CT0861_09618</name>
</gene>
<name>A0A166SW99_9PEZI</name>
<evidence type="ECO:0000313" key="6">
    <source>
        <dbReference type="EMBL" id="KZL71290.1"/>
    </source>
</evidence>